<protein>
    <recommendedName>
        <fullName evidence="3">Bacteriocin</fullName>
    </recommendedName>
</protein>
<evidence type="ECO:0000313" key="2">
    <source>
        <dbReference type="Proteomes" id="UP001152867"/>
    </source>
</evidence>
<evidence type="ECO:0008006" key="3">
    <source>
        <dbReference type="Google" id="ProtNLM"/>
    </source>
</evidence>
<dbReference type="EMBL" id="JANDJP010000004">
    <property type="protein sequence ID" value="MDF9913616.1"/>
    <property type="molecule type" value="Genomic_DNA"/>
</dbReference>
<dbReference type="Proteomes" id="UP001152867">
    <property type="component" value="Unassembled WGS sequence"/>
</dbReference>
<organism evidence="1 2">
    <name type="scientific">Furfurilactobacillus milii</name>
    <dbReference type="NCBI Taxonomy" id="2888272"/>
    <lineage>
        <taxon>Bacteria</taxon>
        <taxon>Bacillati</taxon>
        <taxon>Bacillota</taxon>
        <taxon>Bacilli</taxon>
        <taxon>Lactobacillales</taxon>
        <taxon>Lactobacillaceae</taxon>
        <taxon>Furfurilactobacillus</taxon>
    </lineage>
</organism>
<evidence type="ECO:0000313" key="1">
    <source>
        <dbReference type="EMBL" id="MDF9913616.1"/>
    </source>
</evidence>
<accession>A0ABT6DE18</accession>
<sequence length="45" mass="4883">MIENNAIKSPEDVFTNVSKDEQSKVVGGGDHRLHFAPVGVYPADN</sequence>
<name>A0ABT6DE18_9LACO</name>
<gene>
    <name evidence="1" type="ORF">NNA32_05055</name>
</gene>
<reference evidence="1" key="1">
    <citation type="submission" date="2022-06" db="EMBL/GenBank/DDBJ databases">
        <title>Antifungal cultures and metabolites of lactic acid bacteria for use in dairy fermentations.</title>
        <authorList>
            <person name="Zhao Z."/>
            <person name="Gaenzle M."/>
        </authorList>
    </citation>
    <scope>NUCLEOTIDE SEQUENCE</scope>
    <source>
        <strain evidence="1">FUA3126</strain>
    </source>
</reference>
<keyword evidence="2" id="KW-1185">Reference proteome</keyword>
<dbReference type="RefSeq" id="WP_178942996.1">
    <property type="nucleotide sequence ID" value="NZ_JAIWJF010000002.1"/>
</dbReference>
<comment type="caution">
    <text evidence="1">The sequence shown here is derived from an EMBL/GenBank/DDBJ whole genome shotgun (WGS) entry which is preliminary data.</text>
</comment>
<proteinExistence type="predicted"/>